<feature type="compositionally biased region" description="Pro residues" evidence="1">
    <location>
        <begin position="81"/>
        <end position="90"/>
    </location>
</feature>
<dbReference type="AlphaFoldDB" id="A0AAW0U6T7"/>
<name>A0AAW0U6T7_SCYPA</name>
<keyword evidence="3" id="KW-1185">Reference proteome</keyword>
<dbReference type="Proteomes" id="UP001487740">
    <property type="component" value="Unassembled WGS sequence"/>
</dbReference>
<sequence length="90" mass="9818">MGILSSFISPAAVPGEERGSRPPGNCERRIFKVTSKVNKRAPRDVEGINSLKLLHHRLHDPSTLTPEQPKVDLWCSQQPSHGPPAPPPPA</sequence>
<evidence type="ECO:0000256" key="1">
    <source>
        <dbReference type="SAM" id="MobiDB-lite"/>
    </source>
</evidence>
<evidence type="ECO:0000313" key="3">
    <source>
        <dbReference type="Proteomes" id="UP001487740"/>
    </source>
</evidence>
<feature type="region of interest" description="Disordered" evidence="1">
    <location>
        <begin position="1"/>
        <end position="27"/>
    </location>
</feature>
<proteinExistence type="predicted"/>
<feature type="region of interest" description="Disordered" evidence="1">
    <location>
        <begin position="59"/>
        <end position="90"/>
    </location>
</feature>
<protein>
    <submittedName>
        <fullName evidence="2">Uncharacterized protein</fullName>
    </submittedName>
</protein>
<comment type="caution">
    <text evidence="2">The sequence shown here is derived from an EMBL/GenBank/DDBJ whole genome shotgun (WGS) entry which is preliminary data.</text>
</comment>
<reference evidence="2 3" key="1">
    <citation type="submission" date="2023-03" db="EMBL/GenBank/DDBJ databases">
        <title>High-quality genome of Scylla paramamosain provides insights in environmental adaptation.</title>
        <authorList>
            <person name="Zhang L."/>
        </authorList>
    </citation>
    <scope>NUCLEOTIDE SEQUENCE [LARGE SCALE GENOMIC DNA]</scope>
    <source>
        <strain evidence="2">LZ_2023a</strain>
        <tissue evidence="2">Muscle</tissue>
    </source>
</reference>
<feature type="compositionally biased region" description="Basic and acidic residues" evidence="1">
    <location>
        <begin position="15"/>
        <end position="27"/>
    </location>
</feature>
<organism evidence="2 3">
    <name type="scientific">Scylla paramamosain</name>
    <name type="common">Mud crab</name>
    <dbReference type="NCBI Taxonomy" id="85552"/>
    <lineage>
        <taxon>Eukaryota</taxon>
        <taxon>Metazoa</taxon>
        <taxon>Ecdysozoa</taxon>
        <taxon>Arthropoda</taxon>
        <taxon>Crustacea</taxon>
        <taxon>Multicrustacea</taxon>
        <taxon>Malacostraca</taxon>
        <taxon>Eumalacostraca</taxon>
        <taxon>Eucarida</taxon>
        <taxon>Decapoda</taxon>
        <taxon>Pleocyemata</taxon>
        <taxon>Brachyura</taxon>
        <taxon>Eubrachyura</taxon>
        <taxon>Portunoidea</taxon>
        <taxon>Portunidae</taxon>
        <taxon>Portuninae</taxon>
        <taxon>Scylla</taxon>
    </lineage>
</organism>
<dbReference type="EMBL" id="JARAKH010000017">
    <property type="protein sequence ID" value="KAK8395740.1"/>
    <property type="molecule type" value="Genomic_DNA"/>
</dbReference>
<evidence type="ECO:0000313" key="2">
    <source>
        <dbReference type="EMBL" id="KAK8395740.1"/>
    </source>
</evidence>
<accession>A0AAW0U6T7</accession>
<gene>
    <name evidence="2" type="ORF">O3P69_005674</name>
</gene>